<gene>
    <name evidence="1" type="ORF">FOXB_14518</name>
</gene>
<proteinExistence type="predicted"/>
<comment type="caution">
    <text evidence="1">The sequence shown here is derived from an EMBL/GenBank/DDBJ whole genome shotgun (WGS) entry which is preliminary data.</text>
</comment>
<organism evidence="1">
    <name type="scientific">Fusarium oxysporum (strain Fo5176)</name>
    <name type="common">Fusarium vascular wilt</name>
    <dbReference type="NCBI Taxonomy" id="660025"/>
    <lineage>
        <taxon>Eukaryota</taxon>
        <taxon>Fungi</taxon>
        <taxon>Dikarya</taxon>
        <taxon>Ascomycota</taxon>
        <taxon>Pezizomycotina</taxon>
        <taxon>Sordariomycetes</taxon>
        <taxon>Hypocreomycetidae</taxon>
        <taxon>Hypocreales</taxon>
        <taxon>Nectriaceae</taxon>
        <taxon>Fusarium</taxon>
        <taxon>Fusarium oxysporum species complex</taxon>
    </lineage>
</organism>
<dbReference type="EMBL" id="AFQF01003606">
    <property type="protein sequence ID" value="EGU74971.1"/>
    <property type="molecule type" value="Genomic_DNA"/>
</dbReference>
<dbReference type="InterPro" id="IPR011990">
    <property type="entry name" value="TPR-like_helical_dom_sf"/>
</dbReference>
<dbReference type="OrthoDB" id="5240272at2759"/>
<dbReference type="SUPFAM" id="SSF48452">
    <property type="entry name" value="TPR-like"/>
    <property type="match status" value="1"/>
</dbReference>
<evidence type="ECO:0000313" key="1">
    <source>
        <dbReference type="EMBL" id="EGU74971.1"/>
    </source>
</evidence>
<name>F9G786_FUSOF</name>
<feature type="non-terminal residue" evidence="1">
    <location>
        <position position="1"/>
    </location>
</feature>
<dbReference type="AlphaFoldDB" id="F9G786"/>
<dbReference type="Pfam" id="PF13424">
    <property type="entry name" value="TPR_12"/>
    <property type="match status" value="1"/>
</dbReference>
<evidence type="ECO:0008006" key="2">
    <source>
        <dbReference type="Google" id="ProtNLM"/>
    </source>
</evidence>
<sequence length="138" mass="15501">AYQSNGQIKKAVELLEHIVTIRETTLAENHPNRLALQHALAGAYRSNGQIKEAVELLEYVVAIEAEILAEDDHSRQLSKDVLQACYESLFVKIPQAQYDPTVIKHEGYFSPTSMVQATASRKRKARMSASDRIFMLEG</sequence>
<dbReference type="Gene3D" id="1.25.40.10">
    <property type="entry name" value="Tetratricopeptide repeat domain"/>
    <property type="match status" value="1"/>
</dbReference>
<accession>F9G786</accession>
<protein>
    <recommendedName>
        <fullName evidence="2">Kinesin light chain</fullName>
    </recommendedName>
</protein>
<reference evidence="1" key="1">
    <citation type="journal article" date="2012" name="Mol. Plant Microbe Interact.">
        <title>A highly conserved effector in Fusarium oxysporum is required for full virulence on Arabidopsis.</title>
        <authorList>
            <person name="Thatcher L.F."/>
            <person name="Gardiner D.M."/>
            <person name="Kazan K."/>
            <person name="Manners J."/>
        </authorList>
    </citation>
    <scope>NUCLEOTIDE SEQUENCE [LARGE SCALE GENOMIC DNA]</scope>
    <source>
        <strain evidence="1">Fo5176</strain>
    </source>
</reference>
<dbReference type="STRING" id="660025.F9G786"/>